<sequence>METSAFGVKYRNGEAIHQQRFNSSMEIYETVMHLKTAEEKYGTVRPKDDTNPDHTKSSWLTLPDLPLLSPRWLGPTPRGKTGASFIDFSLESKGRISSEPGRFYSIDLTAKSMIRCTLMSSCLV</sequence>
<name>A0A4Y2HI33_ARAVE</name>
<dbReference type="AlphaFoldDB" id="A0A4Y2HI33"/>
<accession>A0A4Y2HI33</accession>
<keyword evidence="2" id="KW-1185">Reference proteome</keyword>
<comment type="caution">
    <text evidence="1">The sequence shown here is derived from an EMBL/GenBank/DDBJ whole genome shotgun (WGS) entry which is preliminary data.</text>
</comment>
<reference evidence="1 2" key="1">
    <citation type="journal article" date="2019" name="Sci. Rep.">
        <title>Orb-weaving spider Araneus ventricosus genome elucidates the spidroin gene catalogue.</title>
        <authorList>
            <person name="Kono N."/>
            <person name="Nakamura H."/>
            <person name="Ohtoshi R."/>
            <person name="Moran D.A.P."/>
            <person name="Shinohara A."/>
            <person name="Yoshida Y."/>
            <person name="Fujiwara M."/>
            <person name="Mori M."/>
            <person name="Tomita M."/>
            <person name="Arakawa K."/>
        </authorList>
    </citation>
    <scope>NUCLEOTIDE SEQUENCE [LARGE SCALE GENOMIC DNA]</scope>
</reference>
<evidence type="ECO:0000313" key="2">
    <source>
        <dbReference type="Proteomes" id="UP000499080"/>
    </source>
</evidence>
<evidence type="ECO:0000313" key="1">
    <source>
        <dbReference type="EMBL" id="GBM64919.1"/>
    </source>
</evidence>
<gene>
    <name evidence="1" type="ORF">AVEN_211838_1</name>
</gene>
<dbReference type="Proteomes" id="UP000499080">
    <property type="component" value="Unassembled WGS sequence"/>
</dbReference>
<protein>
    <submittedName>
        <fullName evidence="1">Uncharacterized protein</fullName>
    </submittedName>
</protein>
<dbReference type="EMBL" id="BGPR01001951">
    <property type="protein sequence ID" value="GBM64919.1"/>
    <property type="molecule type" value="Genomic_DNA"/>
</dbReference>
<proteinExistence type="predicted"/>
<organism evidence="1 2">
    <name type="scientific">Araneus ventricosus</name>
    <name type="common">Orbweaver spider</name>
    <name type="synonym">Epeira ventricosa</name>
    <dbReference type="NCBI Taxonomy" id="182803"/>
    <lineage>
        <taxon>Eukaryota</taxon>
        <taxon>Metazoa</taxon>
        <taxon>Ecdysozoa</taxon>
        <taxon>Arthropoda</taxon>
        <taxon>Chelicerata</taxon>
        <taxon>Arachnida</taxon>
        <taxon>Araneae</taxon>
        <taxon>Araneomorphae</taxon>
        <taxon>Entelegynae</taxon>
        <taxon>Araneoidea</taxon>
        <taxon>Araneidae</taxon>
        <taxon>Araneus</taxon>
    </lineage>
</organism>